<dbReference type="EMBL" id="SACL01000002">
    <property type="protein sequence ID" value="RVT97667.1"/>
    <property type="molecule type" value="Genomic_DNA"/>
</dbReference>
<keyword evidence="4" id="KW-0408">Iron</keyword>
<dbReference type="InterPro" id="IPR024032">
    <property type="entry name" value="rSAM_paired_HxsC"/>
</dbReference>
<keyword evidence="2" id="KW-0949">S-adenosyl-L-methionine</keyword>
<gene>
    <name evidence="7" type="primary">hxsC</name>
    <name evidence="7" type="ORF">EOD42_07580</name>
</gene>
<dbReference type="InterPro" id="IPR050377">
    <property type="entry name" value="Radical_SAM_PqqE_MftC-like"/>
</dbReference>
<evidence type="ECO:0000256" key="4">
    <source>
        <dbReference type="ARBA" id="ARBA00023004"/>
    </source>
</evidence>
<dbReference type="InterPro" id="IPR007197">
    <property type="entry name" value="rSAM"/>
</dbReference>
<dbReference type="GO" id="GO:0003824">
    <property type="term" value="F:catalytic activity"/>
    <property type="evidence" value="ECO:0007669"/>
    <property type="project" value="InterPro"/>
</dbReference>
<dbReference type="AlphaFoldDB" id="A0A437MJ24"/>
<dbReference type="PANTHER" id="PTHR11228">
    <property type="entry name" value="RADICAL SAM DOMAIN PROTEIN"/>
    <property type="match status" value="1"/>
</dbReference>
<keyword evidence="8" id="KW-1185">Reference proteome</keyword>
<accession>A0A437MJ24</accession>
<evidence type="ECO:0000313" key="7">
    <source>
        <dbReference type="EMBL" id="RVT97667.1"/>
    </source>
</evidence>
<reference evidence="7 8" key="1">
    <citation type="submission" date="2019-01" db="EMBL/GenBank/DDBJ databases">
        <authorList>
            <person name="Chen W.-M."/>
        </authorList>
    </citation>
    <scope>NUCLEOTIDE SEQUENCE [LARGE SCALE GENOMIC DNA]</scope>
    <source>
        <strain evidence="7 8">CCP-6</strain>
    </source>
</reference>
<evidence type="ECO:0000256" key="3">
    <source>
        <dbReference type="ARBA" id="ARBA00022723"/>
    </source>
</evidence>
<keyword evidence="3" id="KW-0479">Metal-binding</keyword>
<evidence type="ECO:0000313" key="8">
    <source>
        <dbReference type="Proteomes" id="UP000282957"/>
    </source>
</evidence>
<dbReference type="InterPro" id="IPR058240">
    <property type="entry name" value="rSAM_sf"/>
</dbReference>
<dbReference type="PANTHER" id="PTHR11228:SF7">
    <property type="entry name" value="PQQA PEPTIDE CYCLASE"/>
    <property type="match status" value="1"/>
</dbReference>
<dbReference type="GO" id="GO:0046872">
    <property type="term" value="F:metal ion binding"/>
    <property type="evidence" value="ECO:0007669"/>
    <property type="project" value="UniProtKB-KW"/>
</dbReference>
<evidence type="ECO:0000256" key="1">
    <source>
        <dbReference type="ARBA" id="ARBA00001966"/>
    </source>
</evidence>
<evidence type="ECO:0000256" key="2">
    <source>
        <dbReference type="ARBA" id="ARBA00022691"/>
    </source>
</evidence>
<dbReference type="SFLD" id="SFLDG01103">
    <property type="entry name" value="Uncharacterised_Radical_SAM_Su"/>
    <property type="match status" value="1"/>
</dbReference>
<dbReference type="SFLD" id="SFLDS00029">
    <property type="entry name" value="Radical_SAM"/>
    <property type="match status" value="1"/>
</dbReference>
<dbReference type="Gene3D" id="3.20.20.70">
    <property type="entry name" value="Aldolase class I"/>
    <property type="match status" value="1"/>
</dbReference>
<organism evidence="7 8">
    <name type="scientific">Rhodovarius crocodyli</name>
    <dbReference type="NCBI Taxonomy" id="1979269"/>
    <lineage>
        <taxon>Bacteria</taxon>
        <taxon>Pseudomonadati</taxon>
        <taxon>Pseudomonadota</taxon>
        <taxon>Alphaproteobacteria</taxon>
        <taxon>Acetobacterales</taxon>
        <taxon>Roseomonadaceae</taxon>
        <taxon>Rhodovarius</taxon>
    </lineage>
</organism>
<dbReference type="SUPFAM" id="SSF102114">
    <property type="entry name" value="Radical SAM enzymes"/>
    <property type="match status" value="1"/>
</dbReference>
<proteinExistence type="predicted"/>
<dbReference type="OrthoDB" id="4501241at2"/>
<dbReference type="GO" id="GO:0051536">
    <property type="term" value="F:iron-sulfur cluster binding"/>
    <property type="evidence" value="ECO:0007669"/>
    <property type="project" value="UniProtKB-KW"/>
</dbReference>
<keyword evidence="5" id="KW-0411">Iron-sulfur</keyword>
<dbReference type="Proteomes" id="UP000282957">
    <property type="component" value="Unassembled WGS sequence"/>
</dbReference>
<protein>
    <submittedName>
        <fullName evidence="7">His-Xaa-Ser system radical SAM maturase HxsC</fullName>
    </submittedName>
</protein>
<feature type="domain" description="Radical SAM core" evidence="6">
    <location>
        <begin position="119"/>
        <end position="264"/>
    </location>
</feature>
<evidence type="ECO:0000256" key="5">
    <source>
        <dbReference type="ARBA" id="ARBA00023014"/>
    </source>
</evidence>
<evidence type="ECO:0000259" key="6">
    <source>
        <dbReference type="Pfam" id="PF04055"/>
    </source>
</evidence>
<dbReference type="InterPro" id="IPR013785">
    <property type="entry name" value="Aldolase_TIM"/>
</dbReference>
<dbReference type="NCBIfam" id="TIGR03977">
    <property type="entry name" value="rSAM_pair_HxsC"/>
    <property type="match status" value="1"/>
</dbReference>
<dbReference type="Pfam" id="PF04055">
    <property type="entry name" value="Radical_SAM"/>
    <property type="match status" value="1"/>
</dbReference>
<dbReference type="CDD" id="cd01335">
    <property type="entry name" value="Radical_SAM"/>
    <property type="match status" value="1"/>
</dbReference>
<comment type="caution">
    <text evidence="7">The sequence shown here is derived from an EMBL/GenBank/DDBJ whole genome shotgun (WGS) entry which is preliminary data.</text>
</comment>
<sequence length="400" mass="43370">MGVSMTPLALHGTGRATGFSEGSGRTLLRLRDPADTPSHAADAALIRSTDHAVMALLQGFDTFVAIGDSEPGSGANGRRVLLDNRFSHLTPGDILALDVPTNRVRVLWRSESNHNSFLVTERCDHFCLMCSQPPRNVDDGWIIDEIYECLPLIDPSTKSVGFTGGETLLAPDRFIPLLGAVGRLLPHAGVHVLTNGRAFSRAAVVRNWAALQHPDLWAGIPIYSAVDTIHDYVVQSRGAFDETVLGVLRMKDAGQRVEIRVVLHALTAPRLVETCTWLARNMPFVDHVALMGMEDTGFALANHAALWMDPLDYGPALTDGIAVLSEAGIRTSIYNLPLCVLPEGVRPWAVRSISDWKNDRPDVCSSCSAAGRCAGFFTTGKTKFSRGIQPIAEPVTFLGR</sequence>
<comment type="cofactor">
    <cofactor evidence="1">
        <name>[4Fe-4S] cluster</name>
        <dbReference type="ChEBI" id="CHEBI:49883"/>
    </cofactor>
</comment>
<name>A0A437MJ24_9PROT</name>